<sequence length="142" mass="15595">MKLGTKVAIGLLLGWGILITLLATAKLLDPDNPPQEREEAKVALVMFGLAPASLGGWIWYGARRQAQQQQTQQLQSRFFTLLQNNNGHITALQLAMVTGLDGNLVKAYLDEQAKAFDAIYDVTADGTVVYYFELAKRQGGLE</sequence>
<evidence type="ECO:0000256" key="1">
    <source>
        <dbReference type="SAM" id="Phobius"/>
    </source>
</evidence>
<dbReference type="RefSeq" id="WP_316431846.1">
    <property type="nucleotide sequence ID" value="NZ_CP053586.1"/>
</dbReference>
<feature type="transmembrane region" description="Helical" evidence="1">
    <location>
        <begin position="40"/>
        <end position="60"/>
    </location>
</feature>
<name>A0AA96WJ84_9CYAN</name>
<organism evidence="2">
    <name type="scientific">Leptolyngbya sp. NK1-12</name>
    <dbReference type="NCBI Taxonomy" id="2547451"/>
    <lineage>
        <taxon>Bacteria</taxon>
        <taxon>Bacillati</taxon>
        <taxon>Cyanobacteriota</taxon>
        <taxon>Cyanophyceae</taxon>
        <taxon>Leptolyngbyales</taxon>
        <taxon>Leptolyngbyaceae</taxon>
        <taxon>Leptolyngbya group</taxon>
        <taxon>Leptolyngbya</taxon>
    </lineage>
</organism>
<evidence type="ECO:0000313" key="2">
    <source>
        <dbReference type="EMBL" id="WNZ25685.1"/>
    </source>
</evidence>
<keyword evidence="1" id="KW-0812">Transmembrane</keyword>
<reference evidence="2" key="1">
    <citation type="submission" date="2020-05" db="EMBL/GenBank/DDBJ databases">
        <authorList>
            <person name="Zhu T."/>
            <person name="Keshari N."/>
            <person name="Lu X."/>
        </authorList>
    </citation>
    <scope>NUCLEOTIDE SEQUENCE</scope>
    <source>
        <strain evidence="2">NK1-12</strain>
    </source>
</reference>
<accession>A0AA96WJ84</accession>
<dbReference type="AlphaFoldDB" id="A0AA96WJ84"/>
<proteinExistence type="predicted"/>
<keyword evidence="1" id="KW-1133">Transmembrane helix</keyword>
<protein>
    <submittedName>
        <fullName evidence="2">Uncharacterized protein</fullName>
    </submittedName>
</protein>
<gene>
    <name evidence="2" type="ORF">HJG54_24500</name>
</gene>
<dbReference type="EMBL" id="CP053586">
    <property type="protein sequence ID" value="WNZ25685.1"/>
    <property type="molecule type" value="Genomic_DNA"/>
</dbReference>
<keyword evidence="1" id="KW-0472">Membrane</keyword>
<feature type="transmembrane region" description="Helical" evidence="1">
    <location>
        <begin position="7"/>
        <end position="28"/>
    </location>
</feature>